<reference evidence="2 3" key="1">
    <citation type="submission" date="2018-12" db="EMBL/GenBank/DDBJ databases">
        <authorList>
            <person name="Fluit A.C."/>
        </authorList>
    </citation>
    <scope>NUCLEOTIDE SEQUENCE [LARGE SCALE GENOMIC DNA]</scope>
    <source>
        <strain evidence="2 3">16-549009</strain>
    </source>
</reference>
<name>A0AAQ1YLC7_HAEHA</name>
<dbReference type="RefSeq" id="WP_133499066.1">
    <property type="nucleotide sequence ID" value="NZ_RWKG01000033.1"/>
</dbReference>
<dbReference type="GO" id="GO:0003677">
    <property type="term" value="F:DNA binding"/>
    <property type="evidence" value="ECO:0007669"/>
    <property type="project" value="InterPro"/>
</dbReference>
<evidence type="ECO:0000313" key="2">
    <source>
        <dbReference type="EMBL" id="TDN41105.1"/>
    </source>
</evidence>
<dbReference type="Pfam" id="PF13560">
    <property type="entry name" value="HTH_31"/>
    <property type="match status" value="1"/>
</dbReference>
<comment type="caution">
    <text evidence="2">The sequence shown here is derived from an EMBL/GenBank/DDBJ whole genome shotgun (WGS) entry which is preliminary data.</text>
</comment>
<feature type="domain" description="HTH cro/C1-type" evidence="1">
    <location>
        <begin position="11"/>
        <end position="64"/>
    </location>
</feature>
<sequence length="114" mass="12357">MNNNSLFSIHLKNERTRLGLTQAEIASKCGVSREKWGKYERGVALAGSEVLFSLVEIGIDIGFLFSGIRAVPLTESETALLEDYRESNKQGKEAIEKTASALAATVALTARKVA</sequence>
<proteinExistence type="predicted"/>
<dbReference type="EMBL" id="RWKG01000033">
    <property type="protein sequence ID" value="TDN41105.1"/>
    <property type="molecule type" value="Genomic_DNA"/>
</dbReference>
<protein>
    <submittedName>
        <fullName evidence="2">Transcriptional regulator</fullName>
    </submittedName>
</protein>
<dbReference type="Gene3D" id="1.10.260.40">
    <property type="entry name" value="lambda repressor-like DNA-binding domains"/>
    <property type="match status" value="1"/>
</dbReference>
<dbReference type="SUPFAM" id="SSF47413">
    <property type="entry name" value="lambda repressor-like DNA-binding domains"/>
    <property type="match status" value="1"/>
</dbReference>
<dbReference type="Proteomes" id="UP000294998">
    <property type="component" value="Unassembled WGS sequence"/>
</dbReference>
<dbReference type="InterPro" id="IPR010982">
    <property type="entry name" value="Lambda_DNA-bd_dom_sf"/>
</dbReference>
<accession>A0AAQ1YLC7</accession>
<dbReference type="PROSITE" id="PS50943">
    <property type="entry name" value="HTH_CROC1"/>
    <property type="match status" value="1"/>
</dbReference>
<dbReference type="AlphaFoldDB" id="A0AAQ1YLC7"/>
<dbReference type="InterPro" id="IPR001387">
    <property type="entry name" value="Cro/C1-type_HTH"/>
</dbReference>
<dbReference type="SMART" id="SM00530">
    <property type="entry name" value="HTH_XRE"/>
    <property type="match status" value="1"/>
</dbReference>
<evidence type="ECO:0000259" key="1">
    <source>
        <dbReference type="PROSITE" id="PS50943"/>
    </source>
</evidence>
<gene>
    <name evidence="2" type="ORF">EGH31_1321</name>
</gene>
<dbReference type="CDD" id="cd00093">
    <property type="entry name" value="HTH_XRE"/>
    <property type="match status" value="1"/>
</dbReference>
<organism evidence="2 3">
    <name type="scientific">Haemophilus haemolyticus</name>
    <dbReference type="NCBI Taxonomy" id="726"/>
    <lineage>
        <taxon>Bacteria</taxon>
        <taxon>Pseudomonadati</taxon>
        <taxon>Pseudomonadota</taxon>
        <taxon>Gammaproteobacteria</taxon>
        <taxon>Pasteurellales</taxon>
        <taxon>Pasteurellaceae</taxon>
        <taxon>Haemophilus</taxon>
    </lineage>
</organism>
<evidence type="ECO:0000313" key="3">
    <source>
        <dbReference type="Proteomes" id="UP000294998"/>
    </source>
</evidence>